<keyword evidence="3" id="KW-1185">Reference proteome</keyword>
<dbReference type="RefSeq" id="XP_060434778.1">
    <property type="nucleotide sequence ID" value="XM_060573914.1"/>
</dbReference>
<protein>
    <submittedName>
        <fullName evidence="2">Uncharacterized protein</fullName>
    </submittedName>
</protein>
<name>A0AAJ0AVD8_9PEZI</name>
<organism evidence="2 3">
    <name type="scientific">Colletotrichum godetiae</name>
    <dbReference type="NCBI Taxonomy" id="1209918"/>
    <lineage>
        <taxon>Eukaryota</taxon>
        <taxon>Fungi</taxon>
        <taxon>Dikarya</taxon>
        <taxon>Ascomycota</taxon>
        <taxon>Pezizomycotina</taxon>
        <taxon>Sordariomycetes</taxon>
        <taxon>Hypocreomycetidae</taxon>
        <taxon>Glomerellales</taxon>
        <taxon>Glomerellaceae</taxon>
        <taxon>Colletotrichum</taxon>
        <taxon>Colletotrichum acutatum species complex</taxon>
    </lineage>
</organism>
<evidence type="ECO:0000313" key="3">
    <source>
        <dbReference type="Proteomes" id="UP001224890"/>
    </source>
</evidence>
<accession>A0AAJ0AVD8</accession>
<feature type="region of interest" description="Disordered" evidence="1">
    <location>
        <begin position="432"/>
        <end position="473"/>
    </location>
</feature>
<gene>
    <name evidence="2" type="ORF">BDP55DRAFT_649538</name>
</gene>
<proteinExistence type="predicted"/>
<comment type="caution">
    <text evidence="2">The sequence shown here is derived from an EMBL/GenBank/DDBJ whole genome shotgun (WGS) entry which is preliminary data.</text>
</comment>
<sequence length="473" mass="53982">MSFSRFLTRTRSSTKVLLGDDYVEVASMEPVVPEPPHLLSAYNDQRLRQGLSFADQTLRQTQRKVSPITGHCLNIYKTTLKAVLEQDYDGEEEKEKLLAQVQTYEHNIYTRRLLKGPRDTAQATLVGRLTELRQYEFAARYGEYQAILCKKLKMHAQTFRTKNFEQLQGWNRYWTEIQEDLKAEKHLYEKFSLGDKKVDEDDVATTLAVYAACKNGGFCFATMLGSIEMYANRNKLLHAPIQEIASCGRWGALRTLLRQDRLDVPTAVPPSMTEQIPILQNIIDSCIDEFFDRSGVPALADDRWRIREEAERNAAQEEQNSEIRRKNIERSRQNIVATAAKASSKLIDDYKMAQLAVQGMGINLDNPIVLDTPTGSIPPDLKSLKRPRNEADRLERAERFKRQKKAWDTIISLQSQCQRRYKQYQDDYNTANPAIDPATWLDLAPTQDASPPSSSGSRSSQSRSSQSRSSGDQ</sequence>
<dbReference type="GeneID" id="85458440"/>
<dbReference type="Proteomes" id="UP001224890">
    <property type="component" value="Unassembled WGS sequence"/>
</dbReference>
<evidence type="ECO:0000256" key="1">
    <source>
        <dbReference type="SAM" id="MobiDB-lite"/>
    </source>
</evidence>
<reference evidence="2" key="1">
    <citation type="submission" date="2021-06" db="EMBL/GenBank/DDBJ databases">
        <title>Comparative genomics, transcriptomics and evolutionary studies reveal genomic signatures of adaptation to plant cell wall in hemibiotrophic fungi.</title>
        <authorList>
            <consortium name="DOE Joint Genome Institute"/>
            <person name="Baroncelli R."/>
            <person name="Diaz J.F."/>
            <person name="Benocci T."/>
            <person name="Peng M."/>
            <person name="Battaglia E."/>
            <person name="Haridas S."/>
            <person name="Andreopoulos W."/>
            <person name="Labutti K."/>
            <person name="Pangilinan J."/>
            <person name="Floch G.L."/>
            <person name="Makela M.R."/>
            <person name="Henrissat B."/>
            <person name="Grigoriev I.V."/>
            <person name="Crouch J.A."/>
            <person name="De Vries R.P."/>
            <person name="Sukno S.A."/>
            <person name="Thon M.R."/>
        </authorList>
    </citation>
    <scope>NUCLEOTIDE SEQUENCE</scope>
    <source>
        <strain evidence="2">CBS 193.32</strain>
    </source>
</reference>
<dbReference type="AlphaFoldDB" id="A0AAJ0AVD8"/>
<evidence type="ECO:0000313" key="2">
    <source>
        <dbReference type="EMBL" id="KAK1691083.1"/>
    </source>
</evidence>
<feature type="compositionally biased region" description="Low complexity" evidence="1">
    <location>
        <begin position="450"/>
        <end position="473"/>
    </location>
</feature>
<dbReference type="EMBL" id="JAHMHR010000005">
    <property type="protein sequence ID" value="KAK1691083.1"/>
    <property type="molecule type" value="Genomic_DNA"/>
</dbReference>